<comment type="caution">
    <text evidence="2">The sequence shown here is derived from an EMBL/GenBank/DDBJ whole genome shotgun (WGS) entry which is preliminary data.</text>
</comment>
<dbReference type="CDD" id="cd09132">
    <property type="entry name" value="PLDc_unchar4"/>
    <property type="match status" value="1"/>
</dbReference>
<dbReference type="InterPro" id="IPR001736">
    <property type="entry name" value="PLipase_D/transphosphatidylase"/>
</dbReference>
<dbReference type="InterPro" id="IPR047955">
    <property type="entry name" value="DrmC-like"/>
</dbReference>
<dbReference type="Proteomes" id="UP000569951">
    <property type="component" value="Unassembled WGS sequence"/>
</dbReference>
<keyword evidence="3" id="KW-1185">Reference proteome</keyword>
<organism evidence="2 3">
    <name type="scientific">Deinobacterium chartae</name>
    <dbReference type="NCBI Taxonomy" id="521158"/>
    <lineage>
        <taxon>Bacteria</taxon>
        <taxon>Thermotogati</taxon>
        <taxon>Deinococcota</taxon>
        <taxon>Deinococci</taxon>
        <taxon>Deinococcales</taxon>
        <taxon>Deinococcaceae</taxon>
        <taxon>Deinobacterium</taxon>
    </lineage>
</organism>
<name>A0A841I553_9DEIO</name>
<dbReference type="Pfam" id="PF13091">
    <property type="entry name" value="PLDc_2"/>
    <property type="match status" value="1"/>
</dbReference>
<dbReference type="AlphaFoldDB" id="A0A841I553"/>
<feature type="domain" description="PLD phosphodiesterase" evidence="1">
    <location>
        <begin position="190"/>
        <end position="217"/>
    </location>
</feature>
<proteinExistence type="predicted"/>
<reference evidence="2 3" key="1">
    <citation type="submission" date="2020-08" db="EMBL/GenBank/DDBJ databases">
        <title>Genomic Encyclopedia of Type Strains, Phase IV (KMG-IV): sequencing the most valuable type-strain genomes for metagenomic binning, comparative biology and taxonomic classification.</title>
        <authorList>
            <person name="Goeker M."/>
        </authorList>
    </citation>
    <scope>NUCLEOTIDE SEQUENCE [LARGE SCALE GENOMIC DNA]</scope>
    <source>
        <strain evidence="2 3">DSM 21458</strain>
    </source>
</reference>
<dbReference type="RefSeq" id="WP_183988164.1">
    <property type="nucleotide sequence ID" value="NZ_JACHHG010000011.1"/>
</dbReference>
<accession>A0A841I553</accession>
<dbReference type="InterPro" id="IPR025202">
    <property type="entry name" value="PLD-like_dom"/>
</dbReference>
<evidence type="ECO:0000313" key="2">
    <source>
        <dbReference type="EMBL" id="MBB6099409.1"/>
    </source>
</evidence>
<evidence type="ECO:0000259" key="1">
    <source>
        <dbReference type="PROSITE" id="PS50035"/>
    </source>
</evidence>
<dbReference type="GO" id="GO:0030572">
    <property type="term" value="F:phosphatidyltransferase activity"/>
    <property type="evidence" value="ECO:0007669"/>
    <property type="project" value="UniProtKB-ARBA"/>
</dbReference>
<gene>
    <name evidence="2" type="ORF">HNR42_002850</name>
</gene>
<dbReference type="Gene3D" id="3.30.870.10">
    <property type="entry name" value="Endonuclease Chain A"/>
    <property type="match status" value="1"/>
</dbReference>
<dbReference type="NCBIfam" id="NF038319">
    <property type="entry name" value="DISARM_DrmC_I"/>
    <property type="match status" value="1"/>
</dbReference>
<dbReference type="GO" id="GO:0032049">
    <property type="term" value="P:cardiolipin biosynthetic process"/>
    <property type="evidence" value="ECO:0007669"/>
    <property type="project" value="UniProtKB-ARBA"/>
</dbReference>
<sequence length="256" mass="27499">MRDLLEAVTALVALIPPIKVEAIAARIHGASPAQLDRILDEIIGAPTARAAIRRMRHAWITSGVNAETLAGILLGASHAFTHAQAQQEVDLVWTGPTTPFVPTRRTPQALLQVIGSARECLFLTSFVAYHVPSVVDALNDAIHRGVQVSLLVESLAAHGGTLDYDPIALMRQRVPAARVYGWVDRTGPFNGGKVHAKIAVADHRLAFITSANLTEHAMEKNMEAGVLIHGGTLPHALQAHLQALVDTRVISETPHL</sequence>
<dbReference type="PANTHER" id="PTHR21248:SF22">
    <property type="entry name" value="PHOSPHOLIPASE D"/>
    <property type="match status" value="1"/>
</dbReference>
<protein>
    <submittedName>
        <fullName evidence="2">Phosphatidylserine/phosphatidylglycerophosphate/ cardiolipin synthase-like enzyme</fullName>
    </submittedName>
</protein>
<dbReference type="EMBL" id="JACHHG010000011">
    <property type="protein sequence ID" value="MBB6099409.1"/>
    <property type="molecule type" value="Genomic_DNA"/>
</dbReference>
<dbReference type="PROSITE" id="PS50035">
    <property type="entry name" value="PLD"/>
    <property type="match status" value="1"/>
</dbReference>
<dbReference type="SMART" id="SM00155">
    <property type="entry name" value="PLDc"/>
    <property type="match status" value="1"/>
</dbReference>
<dbReference type="SUPFAM" id="SSF56024">
    <property type="entry name" value="Phospholipase D/nuclease"/>
    <property type="match status" value="1"/>
</dbReference>
<dbReference type="PANTHER" id="PTHR21248">
    <property type="entry name" value="CARDIOLIPIN SYNTHASE"/>
    <property type="match status" value="1"/>
</dbReference>
<evidence type="ECO:0000313" key="3">
    <source>
        <dbReference type="Proteomes" id="UP000569951"/>
    </source>
</evidence>